<dbReference type="PANTHER" id="PTHR47934">
    <property type="entry name" value="PENTATRICOPEPTIDE REPEAT-CONTAINING PROTEIN PET309, MITOCHONDRIAL"/>
    <property type="match status" value="1"/>
</dbReference>
<dbReference type="InterPro" id="IPR002885">
    <property type="entry name" value="PPR_rpt"/>
</dbReference>
<reference evidence="1" key="1">
    <citation type="journal article" date="2020" name="Stud. Mycol.">
        <title>101 Dothideomycetes genomes: a test case for predicting lifestyles and emergence of pathogens.</title>
        <authorList>
            <person name="Haridas S."/>
            <person name="Albert R."/>
            <person name="Binder M."/>
            <person name="Bloem J."/>
            <person name="Labutti K."/>
            <person name="Salamov A."/>
            <person name="Andreopoulos B."/>
            <person name="Baker S."/>
            <person name="Barry K."/>
            <person name="Bills G."/>
            <person name="Bluhm B."/>
            <person name="Cannon C."/>
            <person name="Castanera R."/>
            <person name="Culley D."/>
            <person name="Daum C."/>
            <person name="Ezra D."/>
            <person name="Gonzalez J."/>
            <person name="Henrissat B."/>
            <person name="Kuo A."/>
            <person name="Liang C."/>
            <person name="Lipzen A."/>
            <person name="Lutzoni F."/>
            <person name="Magnuson J."/>
            <person name="Mondo S."/>
            <person name="Nolan M."/>
            <person name="Ohm R."/>
            <person name="Pangilinan J."/>
            <person name="Park H.-J."/>
            <person name="Ramirez L."/>
            <person name="Alfaro M."/>
            <person name="Sun H."/>
            <person name="Tritt A."/>
            <person name="Yoshinaga Y."/>
            <person name="Zwiers L.-H."/>
            <person name="Turgeon B."/>
            <person name="Goodwin S."/>
            <person name="Spatafora J."/>
            <person name="Crous P."/>
            <person name="Grigoriev I."/>
        </authorList>
    </citation>
    <scope>NUCLEOTIDE SEQUENCE</scope>
    <source>
        <strain evidence="1">CBS 480.64</strain>
    </source>
</reference>
<dbReference type="GO" id="GO:0003729">
    <property type="term" value="F:mRNA binding"/>
    <property type="evidence" value="ECO:0007669"/>
    <property type="project" value="TreeGrafter"/>
</dbReference>
<gene>
    <name evidence="1" type="ORF">K470DRAFT_256801</name>
</gene>
<name>A0A6A7C2S9_9PEZI</name>
<dbReference type="NCBIfam" id="TIGR00756">
    <property type="entry name" value="PPR"/>
    <property type="match status" value="1"/>
</dbReference>
<evidence type="ECO:0000313" key="1">
    <source>
        <dbReference type="EMBL" id="KAF2861673.1"/>
    </source>
</evidence>
<dbReference type="GO" id="GO:0007005">
    <property type="term" value="P:mitochondrion organization"/>
    <property type="evidence" value="ECO:0007669"/>
    <property type="project" value="TreeGrafter"/>
</dbReference>
<dbReference type="OrthoDB" id="185373at2759"/>
<dbReference type="Proteomes" id="UP000799421">
    <property type="component" value="Unassembled WGS sequence"/>
</dbReference>
<dbReference type="Pfam" id="PF01535">
    <property type="entry name" value="PPR"/>
    <property type="match status" value="1"/>
</dbReference>
<dbReference type="GO" id="GO:0005739">
    <property type="term" value="C:mitochondrion"/>
    <property type="evidence" value="ECO:0007669"/>
    <property type="project" value="TreeGrafter"/>
</dbReference>
<accession>A0A6A7C2S9</accession>
<sequence length="1099" mass="125770">MLECTRGRLPTAVQRKCLRSFRDLSGSFWHHGAGNADKADAGSQTEDVFLDFLYPPHAIALIGRAERRRQLRWEKKNLKSLNISRGYASVPRTNPMTAKRELQRDERAEVMAVLRPIPKPVLRHKDESEEPDKSKELWDALNTIIERPRGKENSKDALESAHKALALYDSLPHSAREDVGLKIKLLSWLSRFENSDIWDRRFQLYHSIPPQQRTFTAYRAQLSGLIHRNHEAQAFTLFREALEHNFKVDPLVSSFLQWALLRERCQLLMKAEVVHRVASQRRTDAQQTNFWKLLTSIPHLLPKALRLAAYLERLVMARTAGSDVKDFCAKFFTAALVQEFKASDSVQERPSFEAVLLPKRKIRDLFRYLHKMGNEDAGVYEDLIRAIVSADTVYGNNCYPLLHSIVSRIYFQLRQIPDHKIPEPLNMAFLEALTKYWHNHEMPVANINKDIPRQRHNSLTVEELVNDWVQQHGQLGEAAIKHLMVWYARNGMVDRYEHWLGRLKGQFNGYGHLEDMLWTQIYIHARIRDLDRARAAFEGVCRVAAENGKAVPNKCGGSLLHAYSCLDDLEGAIKTLDSLLDKGMDPAPQLFHPVMEMMASRGDVDGVKAIWERFDKKATEKPTTHLYGSLLTAHVKSDKVGKAEQILRQLIPQVKSGKVTGPLTMCFNIILTANALRGNMEATKRWFTLMKTENIPLDAFTFAALMQVLINRRMTNEARRLLRRMWHEHDIEPVAFNYSVVMNGYIRQRMYKEALSVHNVMEALNIRKSISSNNAYLKARAQFELHPGNTHIAIQGKPAKRALQALDLILSSHGRRDIALKQPQPELSRIDDRSQYKASYFNLLVHIHGRNNCIETAQSLFSKYHSHSSPDLRTPISLLTSIMSSHLKQQNYSALDNCWSMIKSQADTYTSLPPHPNIHRPPQKISPARAYILTRPFRLLLTSLSAQSRYSDLITLTATLLSQGYRFDFRTWNALIRCFALAYPPLTLLAFTLCEDFLMPNFPGWAKRGRYGSMRKGDVARGFEWIRKQRVGGEGPQYRTFVALGASLLRLGRLEGLKREKGSGGSVGEVRRRAPRTVAAVEAMPRVEDRAQRSLLGRG</sequence>
<dbReference type="AlphaFoldDB" id="A0A6A7C2S9"/>
<organism evidence="1 2">
    <name type="scientific">Piedraia hortae CBS 480.64</name>
    <dbReference type="NCBI Taxonomy" id="1314780"/>
    <lineage>
        <taxon>Eukaryota</taxon>
        <taxon>Fungi</taxon>
        <taxon>Dikarya</taxon>
        <taxon>Ascomycota</taxon>
        <taxon>Pezizomycotina</taxon>
        <taxon>Dothideomycetes</taxon>
        <taxon>Dothideomycetidae</taxon>
        <taxon>Capnodiales</taxon>
        <taxon>Piedraiaceae</taxon>
        <taxon>Piedraia</taxon>
    </lineage>
</organism>
<protein>
    <recommendedName>
        <fullName evidence="3">Pentacotripeptide-repeat region of PRORP domain-containing protein</fullName>
    </recommendedName>
</protein>
<evidence type="ECO:0008006" key="3">
    <source>
        <dbReference type="Google" id="ProtNLM"/>
    </source>
</evidence>
<keyword evidence="2" id="KW-1185">Reference proteome</keyword>
<dbReference type="Gene3D" id="1.25.40.10">
    <property type="entry name" value="Tetratricopeptide repeat domain"/>
    <property type="match status" value="2"/>
</dbReference>
<dbReference type="EMBL" id="MU005971">
    <property type="protein sequence ID" value="KAF2861673.1"/>
    <property type="molecule type" value="Genomic_DNA"/>
</dbReference>
<dbReference type="GO" id="GO:0006396">
    <property type="term" value="P:RNA processing"/>
    <property type="evidence" value="ECO:0007669"/>
    <property type="project" value="TreeGrafter"/>
</dbReference>
<dbReference type="InterPro" id="IPR011990">
    <property type="entry name" value="TPR-like_helical_dom_sf"/>
</dbReference>
<proteinExistence type="predicted"/>
<evidence type="ECO:0000313" key="2">
    <source>
        <dbReference type="Proteomes" id="UP000799421"/>
    </source>
</evidence>
<dbReference type="PANTHER" id="PTHR47934:SF6">
    <property type="entry name" value="MITOCHONDRIAL GROUP I INTRON SPLICING FACTOR CCM1-RELATED"/>
    <property type="match status" value="1"/>
</dbReference>
<dbReference type="InterPro" id="IPR051114">
    <property type="entry name" value="Mito_RNA_Proc_CCM1"/>
</dbReference>